<dbReference type="EMBL" id="UZAH01026522">
    <property type="protein sequence ID" value="VDO81918.1"/>
    <property type="molecule type" value="Genomic_DNA"/>
</dbReference>
<evidence type="ECO:0000313" key="1">
    <source>
        <dbReference type="EMBL" id="VDO81918.1"/>
    </source>
</evidence>
<protein>
    <submittedName>
        <fullName evidence="3">LysR_substrate domain-containing protein</fullName>
    </submittedName>
</protein>
<evidence type="ECO:0000313" key="3">
    <source>
        <dbReference type="WBParaSite" id="HPBE_0000971401-mRNA-1"/>
    </source>
</evidence>
<dbReference type="Proteomes" id="UP000050761">
    <property type="component" value="Unassembled WGS sequence"/>
</dbReference>
<accession>A0A3P8C0D0</accession>
<name>A0A183FPX1_HELPZ</name>
<dbReference type="AlphaFoldDB" id="A0A183FPX1"/>
<organism evidence="2 3">
    <name type="scientific">Heligmosomoides polygyrus</name>
    <name type="common">Parasitic roundworm</name>
    <dbReference type="NCBI Taxonomy" id="6339"/>
    <lineage>
        <taxon>Eukaryota</taxon>
        <taxon>Metazoa</taxon>
        <taxon>Ecdysozoa</taxon>
        <taxon>Nematoda</taxon>
        <taxon>Chromadorea</taxon>
        <taxon>Rhabditida</taxon>
        <taxon>Rhabditina</taxon>
        <taxon>Rhabditomorpha</taxon>
        <taxon>Strongyloidea</taxon>
        <taxon>Heligmosomidae</taxon>
        <taxon>Heligmosomoides</taxon>
    </lineage>
</organism>
<keyword evidence="2" id="KW-1185">Reference proteome</keyword>
<reference evidence="1 2" key="1">
    <citation type="submission" date="2018-11" db="EMBL/GenBank/DDBJ databases">
        <authorList>
            <consortium name="Pathogen Informatics"/>
        </authorList>
    </citation>
    <scope>NUCLEOTIDE SEQUENCE [LARGE SCALE GENOMIC DNA]</scope>
</reference>
<evidence type="ECO:0000313" key="2">
    <source>
        <dbReference type="Proteomes" id="UP000050761"/>
    </source>
</evidence>
<dbReference type="OrthoDB" id="418748at2759"/>
<gene>
    <name evidence="1" type="ORF">HPBE_LOCUS9715</name>
</gene>
<sequence length="101" mass="11050">MSVPPRDATGNGPHLRADVSKTRVATLNVGTLSGRSFELAEALERRKAVLCDSPRTIGGVGIIVSERFRDTIASVERFSDCLMKIIVAIDRMYHLFSAYAP</sequence>
<dbReference type="WBParaSite" id="HPBE_0000971401-mRNA-1">
    <property type="protein sequence ID" value="HPBE_0000971401-mRNA-1"/>
    <property type="gene ID" value="HPBE_0000971401"/>
</dbReference>
<reference evidence="3" key="2">
    <citation type="submission" date="2019-09" db="UniProtKB">
        <authorList>
            <consortium name="WormBaseParasite"/>
        </authorList>
    </citation>
    <scope>IDENTIFICATION</scope>
</reference>
<accession>A0A183FPX1</accession>
<proteinExistence type="predicted"/>